<comment type="caution">
    <text evidence="2">The sequence shown here is derived from an EMBL/GenBank/DDBJ whole genome shotgun (WGS) entry which is preliminary data.</text>
</comment>
<feature type="non-terminal residue" evidence="2">
    <location>
        <position position="1"/>
    </location>
</feature>
<reference evidence="2" key="1">
    <citation type="submission" date="2023-10" db="EMBL/GenBank/DDBJ databases">
        <title>Genome assembly of Pristionchus species.</title>
        <authorList>
            <person name="Yoshida K."/>
            <person name="Sommer R.J."/>
        </authorList>
    </citation>
    <scope>NUCLEOTIDE SEQUENCE</scope>
    <source>
        <strain evidence="2">RS5133</strain>
    </source>
</reference>
<keyword evidence="3" id="KW-1185">Reference proteome</keyword>
<dbReference type="AlphaFoldDB" id="A0AAV5WH53"/>
<sequence>KKSKRGCKAKRDGLKRDLVCRLCTVYRTPSVNAFVQHLHDKHDTTAHELEIAFRCDCGNVAQSSAHIKKNLVNKCSLQNYTIVRKRTVEHPKCPLCETRPSTVVGYMSHLCGMHATTLAEQGLRLRCSCGRKFFNVHYNSKEHTANCGGRDFTVEKAEKRAPTTPECVLCEFRPATLSGYISHLKSRHDSSLSKNDVYLVCTCGHKITSSVTVRHHGQICGRCEFTVEKI</sequence>
<evidence type="ECO:0000313" key="3">
    <source>
        <dbReference type="Proteomes" id="UP001432322"/>
    </source>
</evidence>
<dbReference type="Proteomes" id="UP001432322">
    <property type="component" value="Unassembled WGS sequence"/>
</dbReference>
<organism evidence="2 3">
    <name type="scientific">Pristionchus fissidentatus</name>
    <dbReference type="NCBI Taxonomy" id="1538716"/>
    <lineage>
        <taxon>Eukaryota</taxon>
        <taxon>Metazoa</taxon>
        <taxon>Ecdysozoa</taxon>
        <taxon>Nematoda</taxon>
        <taxon>Chromadorea</taxon>
        <taxon>Rhabditida</taxon>
        <taxon>Rhabditina</taxon>
        <taxon>Diplogasteromorpha</taxon>
        <taxon>Diplogasteroidea</taxon>
        <taxon>Neodiplogasteridae</taxon>
        <taxon>Pristionchus</taxon>
    </lineage>
</organism>
<evidence type="ECO:0000313" key="2">
    <source>
        <dbReference type="EMBL" id="GMT31256.1"/>
    </source>
</evidence>
<feature type="domain" description="C2H2-type" evidence="1">
    <location>
        <begin position="91"/>
        <end position="114"/>
    </location>
</feature>
<name>A0AAV5WH53_9BILA</name>
<protein>
    <recommendedName>
        <fullName evidence="1">C2H2-type domain-containing protein</fullName>
    </recommendedName>
</protein>
<dbReference type="SMART" id="SM00355">
    <property type="entry name" value="ZnF_C2H2"/>
    <property type="match status" value="3"/>
</dbReference>
<evidence type="ECO:0000259" key="1">
    <source>
        <dbReference type="SMART" id="SM00355"/>
    </source>
</evidence>
<dbReference type="EMBL" id="BTSY01000006">
    <property type="protein sequence ID" value="GMT31256.1"/>
    <property type="molecule type" value="Genomic_DNA"/>
</dbReference>
<gene>
    <name evidence="2" type="ORF">PFISCL1PPCAC_22553</name>
</gene>
<proteinExistence type="predicted"/>
<dbReference type="InterPro" id="IPR013087">
    <property type="entry name" value="Znf_C2H2_type"/>
</dbReference>
<accession>A0AAV5WH53</accession>
<feature type="domain" description="C2H2-type" evidence="1">
    <location>
        <begin position="165"/>
        <end position="188"/>
    </location>
</feature>
<feature type="domain" description="C2H2-type" evidence="1">
    <location>
        <begin position="18"/>
        <end position="42"/>
    </location>
</feature>